<gene>
    <name evidence="1" type="ORF">AVEN_138076_1</name>
</gene>
<reference evidence="1 2" key="1">
    <citation type="journal article" date="2019" name="Sci. Rep.">
        <title>Orb-weaving spider Araneus ventricosus genome elucidates the spidroin gene catalogue.</title>
        <authorList>
            <person name="Kono N."/>
            <person name="Nakamura H."/>
            <person name="Ohtoshi R."/>
            <person name="Moran D.A.P."/>
            <person name="Shinohara A."/>
            <person name="Yoshida Y."/>
            <person name="Fujiwara M."/>
            <person name="Mori M."/>
            <person name="Tomita M."/>
            <person name="Arakawa K."/>
        </authorList>
    </citation>
    <scope>NUCLEOTIDE SEQUENCE [LARGE SCALE GENOMIC DNA]</scope>
</reference>
<evidence type="ECO:0000313" key="2">
    <source>
        <dbReference type="Proteomes" id="UP000499080"/>
    </source>
</evidence>
<feature type="non-terminal residue" evidence="1">
    <location>
        <position position="58"/>
    </location>
</feature>
<name>A0A4Y2ELV2_ARAVE</name>
<proteinExistence type="predicted"/>
<sequence>MESGICSCHETTNCILTAPPDIQQHIIITSAAVLNLSNGMETTSHQIQQALNAFFKIV</sequence>
<protein>
    <submittedName>
        <fullName evidence="1">Uncharacterized protein</fullName>
    </submittedName>
</protein>
<evidence type="ECO:0000313" key="1">
    <source>
        <dbReference type="EMBL" id="GBM30160.1"/>
    </source>
</evidence>
<dbReference type="Proteomes" id="UP000499080">
    <property type="component" value="Unassembled WGS sequence"/>
</dbReference>
<comment type="caution">
    <text evidence="1">The sequence shown here is derived from an EMBL/GenBank/DDBJ whole genome shotgun (WGS) entry which is preliminary data.</text>
</comment>
<accession>A0A4Y2ELV2</accession>
<keyword evidence="2" id="KW-1185">Reference proteome</keyword>
<dbReference type="EMBL" id="BGPR01093223">
    <property type="protein sequence ID" value="GBM30160.1"/>
    <property type="molecule type" value="Genomic_DNA"/>
</dbReference>
<organism evidence="1 2">
    <name type="scientific">Araneus ventricosus</name>
    <name type="common">Orbweaver spider</name>
    <name type="synonym">Epeira ventricosa</name>
    <dbReference type="NCBI Taxonomy" id="182803"/>
    <lineage>
        <taxon>Eukaryota</taxon>
        <taxon>Metazoa</taxon>
        <taxon>Ecdysozoa</taxon>
        <taxon>Arthropoda</taxon>
        <taxon>Chelicerata</taxon>
        <taxon>Arachnida</taxon>
        <taxon>Araneae</taxon>
        <taxon>Araneomorphae</taxon>
        <taxon>Entelegynae</taxon>
        <taxon>Araneoidea</taxon>
        <taxon>Araneidae</taxon>
        <taxon>Araneus</taxon>
    </lineage>
</organism>
<dbReference type="AlphaFoldDB" id="A0A4Y2ELV2"/>